<dbReference type="AlphaFoldDB" id="A0A8J7M3A4"/>
<protein>
    <submittedName>
        <fullName evidence="1">SH3 domain-containing protein</fullName>
    </submittedName>
</protein>
<keyword evidence="2" id="KW-1185">Reference proteome</keyword>
<organism evidence="1 2">
    <name type="scientific">Geomesophilobacter sediminis</name>
    <dbReference type="NCBI Taxonomy" id="2798584"/>
    <lineage>
        <taxon>Bacteria</taxon>
        <taxon>Pseudomonadati</taxon>
        <taxon>Thermodesulfobacteriota</taxon>
        <taxon>Desulfuromonadia</taxon>
        <taxon>Geobacterales</taxon>
        <taxon>Geobacteraceae</taxon>
        <taxon>Geomesophilobacter</taxon>
    </lineage>
</organism>
<reference evidence="1" key="1">
    <citation type="submission" date="2020-12" db="EMBL/GenBank/DDBJ databases">
        <title>Geomonas sp. Red875, isolated from river sediment.</title>
        <authorList>
            <person name="Xu Z."/>
            <person name="Zhang Z."/>
            <person name="Masuda Y."/>
            <person name="Itoh H."/>
            <person name="Senoo K."/>
        </authorList>
    </citation>
    <scope>NUCLEOTIDE SEQUENCE</scope>
    <source>
        <strain evidence="1">Red875</strain>
    </source>
</reference>
<sequence length="177" mass="19384">MILLLSCTVAFAAPPKPRPYSGFGVVVLGRGDLLVLYAEPGVQRVGELSAERIPALAAEGGEVAVAADARKGEWVRLAYDEAGREGWVELKRSWELCSWEEYLPGRSVRLYGGLKRGLYLLSPTPGEGKGSVSLVPGQTVRVAEVAGEWARSERPSGWFRWRDGDRRLTIVPLPPLR</sequence>
<proteinExistence type="predicted"/>
<dbReference type="EMBL" id="JAEMHM010000032">
    <property type="protein sequence ID" value="MBJ6727903.1"/>
    <property type="molecule type" value="Genomic_DNA"/>
</dbReference>
<gene>
    <name evidence="1" type="ORF">JFN93_24600</name>
</gene>
<dbReference type="Proteomes" id="UP000636888">
    <property type="component" value="Unassembled WGS sequence"/>
</dbReference>
<evidence type="ECO:0000313" key="2">
    <source>
        <dbReference type="Proteomes" id="UP000636888"/>
    </source>
</evidence>
<name>A0A8J7M3A4_9BACT</name>
<evidence type="ECO:0000313" key="1">
    <source>
        <dbReference type="EMBL" id="MBJ6727903.1"/>
    </source>
</evidence>
<accession>A0A8J7M3A4</accession>
<comment type="caution">
    <text evidence="1">The sequence shown here is derived from an EMBL/GenBank/DDBJ whole genome shotgun (WGS) entry which is preliminary data.</text>
</comment>